<organism evidence="1 2">
    <name type="scientific">Vibrio cyclitrophicus ZF270</name>
    <dbReference type="NCBI Taxonomy" id="1136176"/>
    <lineage>
        <taxon>Bacteria</taxon>
        <taxon>Pseudomonadati</taxon>
        <taxon>Pseudomonadota</taxon>
        <taxon>Gammaproteobacteria</taxon>
        <taxon>Vibrionales</taxon>
        <taxon>Vibrionaceae</taxon>
        <taxon>Vibrio</taxon>
    </lineage>
</organism>
<evidence type="ECO:0000313" key="1">
    <source>
        <dbReference type="EMBL" id="WZS88773.1"/>
    </source>
</evidence>
<dbReference type="RefSeq" id="WP_012564905.1">
    <property type="nucleotide sequence ID" value="NZ_CP135179.1"/>
</dbReference>
<protein>
    <submittedName>
        <fullName evidence="1">Uncharacterized protein</fullName>
    </submittedName>
</protein>
<dbReference type="AlphaFoldDB" id="A0AAN0NB42"/>
<reference evidence="1 2" key="1">
    <citation type="journal article" date="2024" name="Elife">
        <title>Polysaccharide breakdown products drive degradation-dispersal cycles of foraging bacteria through changes in metabolism and motility.</title>
        <authorList>
            <person name="Stubbusch A.K."/>
            <person name="Keegstra J.M."/>
            <person name="Schwartzman J."/>
            <person name="Pontrelli S."/>
            <person name="Clerc E.E."/>
            <person name="Stocker R."/>
            <person name="Magnabosco C."/>
            <person name="Schubert O.T."/>
            <person name="Ackermann M."/>
            <person name="D'Souza G.G."/>
        </authorList>
    </citation>
    <scope>NUCLEOTIDE SEQUENCE [LARGE SCALE GENOMIC DNA]</scope>
    <source>
        <strain evidence="1 2">ZF270</strain>
        <plasmid evidence="1 2">unnamed2</plasmid>
    </source>
</reference>
<gene>
    <name evidence="1" type="ORF">QYQ95_23385</name>
</gene>
<sequence>MNKPKSKTHLVSVRVDGRVNAEIEELLNDTHKDKAELLRALLVRGLFAYKRDLYQTHGDRVHHSIDKSYYAYEREMLDDDLHYIATRFDQLEAMIREHKEPVLTPTKKEGKKTLLDSFFKK</sequence>
<keyword evidence="2" id="KW-1185">Reference proteome</keyword>
<geneLocation type="plasmid" evidence="1 2">
    <name>unnamed2</name>
</geneLocation>
<proteinExistence type="predicted"/>
<dbReference type="Proteomes" id="UP001441914">
    <property type="component" value="Plasmid unnamed2"/>
</dbReference>
<evidence type="ECO:0000313" key="2">
    <source>
        <dbReference type="Proteomes" id="UP001441914"/>
    </source>
</evidence>
<dbReference type="EMBL" id="CP135179">
    <property type="protein sequence ID" value="WZS88773.1"/>
    <property type="molecule type" value="Genomic_DNA"/>
</dbReference>
<accession>A0AAN0NB42</accession>
<keyword evidence="1" id="KW-0614">Plasmid</keyword>
<name>A0AAN0NB42_9VIBR</name>